<name>E4RRF0_LEAB4</name>
<keyword evidence="5" id="KW-1185">Reference proteome</keyword>
<reference key="1">
    <citation type="submission" date="2010-11" db="EMBL/GenBank/DDBJ databases">
        <title>The complete genome of Leadbetterella byssophila DSM 17132.</title>
        <authorList>
            <consortium name="US DOE Joint Genome Institute (JGI-PGF)"/>
            <person name="Lucas S."/>
            <person name="Copeland A."/>
            <person name="Lapidus A."/>
            <person name="Glavina del Rio T."/>
            <person name="Dalin E."/>
            <person name="Tice H."/>
            <person name="Bruce D."/>
            <person name="Goodwin L."/>
            <person name="Pitluck S."/>
            <person name="Kyrpides N."/>
            <person name="Mavromatis K."/>
            <person name="Ivanova N."/>
            <person name="Teshima H."/>
            <person name="Brettin T."/>
            <person name="Detter J.C."/>
            <person name="Han C."/>
            <person name="Tapia R."/>
            <person name="Land M."/>
            <person name="Hauser L."/>
            <person name="Markowitz V."/>
            <person name="Cheng J.-F."/>
            <person name="Hugenholtz P."/>
            <person name="Woyke T."/>
            <person name="Wu D."/>
            <person name="Tindall B."/>
            <person name="Pomrenke H.G."/>
            <person name="Brambilla E."/>
            <person name="Klenk H.-P."/>
            <person name="Eisen J.A."/>
        </authorList>
    </citation>
    <scope>NUCLEOTIDE SEQUENCE [LARGE SCALE GENOMIC DNA]</scope>
    <source>
        <strain>DSM 17132</strain>
    </source>
</reference>
<dbReference type="Proteomes" id="UP000007435">
    <property type="component" value="Chromosome"/>
</dbReference>
<dbReference type="GO" id="GO:0016020">
    <property type="term" value="C:membrane"/>
    <property type="evidence" value="ECO:0007669"/>
    <property type="project" value="UniProtKB-SubCell"/>
</dbReference>
<dbReference type="Gene3D" id="3.40.710.10">
    <property type="entry name" value="DD-peptidase/beta-lactamase superfamily"/>
    <property type="match status" value="1"/>
</dbReference>
<dbReference type="STRING" id="649349.Lbys_2821"/>
<dbReference type="InterPro" id="IPR001466">
    <property type="entry name" value="Beta-lactam-related"/>
</dbReference>
<dbReference type="KEGG" id="lby:Lbys_2821"/>
<reference evidence="4 5" key="2">
    <citation type="journal article" date="2011" name="Stand. Genomic Sci.">
        <title>Complete genome sequence of Leadbetterella byssophila type strain (4M15).</title>
        <authorList>
            <person name="Abt B."/>
            <person name="Teshima H."/>
            <person name="Lucas S."/>
            <person name="Lapidus A."/>
            <person name="Del Rio T.G."/>
            <person name="Nolan M."/>
            <person name="Tice H."/>
            <person name="Cheng J.F."/>
            <person name="Pitluck S."/>
            <person name="Liolios K."/>
            <person name="Pagani I."/>
            <person name="Ivanova N."/>
            <person name="Mavromatis K."/>
            <person name="Pati A."/>
            <person name="Tapia R."/>
            <person name="Han C."/>
            <person name="Goodwin L."/>
            <person name="Chen A."/>
            <person name="Palaniappan K."/>
            <person name="Land M."/>
            <person name="Hauser L."/>
            <person name="Chang Y.J."/>
            <person name="Jeffries C.D."/>
            <person name="Rohde M."/>
            <person name="Goker M."/>
            <person name="Tindall B.J."/>
            <person name="Detter J.C."/>
            <person name="Woyke T."/>
            <person name="Bristow J."/>
            <person name="Eisen J.A."/>
            <person name="Markowitz V."/>
            <person name="Hugenholtz P."/>
            <person name="Klenk H.P."/>
            <person name="Kyrpides N.C."/>
        </authorList>
    </citation>
    <scope>NUCLEOTIDE SEQUENCE [LARGE SCALE GENOMIC DNA]</scope>
    <source>
        <strain evidence="5">DSM 17132 / JCM 16389 / KACC 11308 / NBRC 106382 / 4M15</strain>
    </source>
</reference>
<sequence length="389" mass="45228">MRWGLVLIFLVLIGCAKDQKKKEEKKVEEKPLTEVQIKKIRKEINADKKAQLIEEAFKKKGNFNGTILVAQKGVILFQKATGFAKDTIPNTMDSKFQLASLSKTFTALAIMKMVQEGKLGLENTIQDIYPNFPYSGVTIRSLLSHRSGLPYYQYEFDSRVRRDKIYPTNQQIMQWFIEANPAPKMINKPDHFFAYNNTNYAILAAIIEKVSGQSFAQYMEENIFKPAGMNHTFAGTSTNPELQKNKTQGYQNGRKLDKDFFDDIMGDKGIYSTAPDLLKYYNVLKSGSIVSKENLREMYTPRSFEHPGIRNYGYGFRLWVNKLQQTDYIYHTGWWKGYNTIMFFDLRDDFVIILLSNKYNRSVYNIREMVDILHDEKKRSSLEENILDQ</sequence>
<evidence type="ECO:0000313" key="5">
    <source>
        <dbReference type="Proteomes" id="UP000007435"/>
    </source>
</evidence>
<keyword evidence="2" id="KW-0472">Membrane</keyword>
<dbReference type="InterPro" id="IPR050491">
    <property type="entry name" value="AmpC-like"/>
</dbReference>
<comment type="subcellular location">
    <subcellularLocation>
        <location evidence="1">Membrane</location>
    </subcellularLocation>
</comment>
<dbReference type="Pfam" id="PF00144">
    <property type="entry name" value="Beta-lactamase"/>
    <property type="match status" value="1"/>
</dbReference>
<accession>E4RRF0</accession>
<evidence type="ECO:0000256" key="2">
    <source>
        <dbReference type="ARBA" id="ARBA00023136"/>
    </source>
</evidence>
<dbReference type="InterPro" id="IPR012338">
    <property type="entry name" value="Beta-lactam/transpept-like"/>
</dbReference>
<evidence type="ECO:0000256" key="1">
    <source>
        <dbReference type="ARBA" id="ARBA00004370"/>
    </source>
</evidence>
<proteinExistence type="predicted"/>
<dbReference type="HOGENOM" id="CLU_020027_0_1_10"/>
<gene>
    <name evidence="4" type="ordered locus">Lbys_2821</name>
</gene>
<dbReference type="EMBL" id="CP002305">
    <property type="protein sequence ID" value="ADQ18483.1"/>
    <property type="molecule type" value="Genomic_DNA"/>
</dbReference>
<dbReference type="OrthoDB" id="9793489at2"/>
<organism evidence="4 5">
    <name type="scientific">Leadbetterella byssophila (strain DSM 17132 / JCM 16389 / KACC 11308 / NBRC 106382 / 4M15)</name>
    <dbReference type="NCBI Taxonomy" id="649349"/>
    <lineage>
        <taxon>Bacteria</taxon>
        <taxon>Pseudomonadati</taxon>
        <taxon>Bacteroidota</taxon>
        <taxon>Cytophagia</taxon>
        <taxon>Cytophagales</taxon>
        <taxon>Leadbetterellaceae</taxon>
        <taxon>Leadbetterella</taxon>
    </lineage>
</organism>
<protein>
    <submittedName>
        <fullName evidence="4">Beta-lactamase</fullName>
    </submittedName>
</protein>
<dbReference type="RefSeq" id="WP_013409515.1">
    <property type="nucleotide sequence ID" value="NC_014655.1"/>
</dbReference>
<evidence type="ECO:0000313" key="4">
    <source>
        <dbReference type="EMBL" id="ADQ18483.1"/>
    </source>
</evidence>
<dbReference type="AlphaFoldDB" id="E4RRF0"/>
<dbReference type="PANTHER" id="PTHR46825:SF11">
    <property type="entry name" value="PENICILLIN-BINDING PROTEIN 4"/>
    <property type="match status" value="1"/>
</dbReference>
<evidence type="ECO:0000259" key="3">
    <source>
        <dbReference type="Pfam" id="PF00144"/>
    </source>
</evidence>
<dbReference type="PANTHER" id="PTHR46825">
    <property type="entry name" value="D-ALANYL-D-ALANINE-CARBOXYPEPTIDASE/ENDOPEPTIDASE AMPH"/>
    <property type="match status" value="1"/>
</dbReference>
<dbReference type="SUPFAM" id="SSF56601">
    <property type="entry name" value="beta-lactamase/transpeptidase-like"/>
    <property type="match status" value="1"/>
</dbReference>
<dbReference type="PROSITE" id="PS51257">
    <property type="entry name" value="PROKAR_LIPOPROTEIN"/>
    <property type="match status" value="1"/>
</dbReference>
<dbReference type="eggNOG" id="COG1680">
    <property type="taxonomic scope" value="Bacteria"/>
</dbReference>
<feature type="domain" description="Beta-lactamase-related" evidence="3">
    <location>
        <begin position="53"/>
        <end position="361"/>
    </location>
</feature>